<gene>
    <name evidence="2" type="ORF">HGUI_03055</name>
</gene>
<organism evidence="2 3">
    <name type="scientific">Hanseniaspora guilliermondii</name>
    <dbReference type="NCBI Taxonomy" id="56406"/>
    <lineage>
        <taxon>Eukaryota</taxon>
        <taxon>Fungi</taxon>
        <taxon>Dikarya</taxon>
        <taxon>Ascomycota</taxon>
        <taxon>Saccharomycotina</taxon>
        <taxon>Saccharomycetes</taxon>
        <taxon>Saccharomycodales</taxon>
        <taxon>Saccharomycodaceae</taxon>
        <taxon>Hanseniaspora</taxon>
    </lineage>
</organism>
<dbReference type="VEuPathDB" id="FungiDB:HGUI_03055"/>
<dbReference type="Gene3D" id="3.40.50.300">
    <property type="entry name" value="P-loop containing nucleotide triphosphate hydrolases"/>
    <property type="match status" value="1"/>
</dbReference>
<feature type="region of interest" description="Disordered" evidence="1">
    <location>
        <begin position="173"/>
        <end position="199"/>
    </location>
</feature>
<dbReference type="InterPro" id="IPR027417">
    <property type="entry name" value="P-loop_NTPase"/>
</dbReference>
<dbReference type="SUPFAM" id="SSF52540">
    <property type="entry name" value="P-loop containing nucleoside triphosphate hydrolases"/>
    <property type="match status" value="1"/>
</dbReference>
<proteinExistence type="predicted"/>
<dbReference type="AlphaFoldDB" id="A0A1L0D148"/>
<evidence type="ECO:0000313" key="3">
    <source>
        <dbReference type="Proteomes" id="UP000183365"/>
    </source>
</evidence>
<protein>
    <submittedName>
        <fullName evidence="2">Uncharacterized protein</fullName>
    </submittedName>
</protein>
<name>A0A1L0D148_9ASCO</name>
<dbReference type="OrthoDB" id="3995714at2759"/>
<keyword evidence="3" id="KW-1185">Reference proteome</keyword>
<feature type="compositionally biased region" description="Polar residues" evidence="1">
    <location>
        <begin position="1"/>
        <end position="10"/>
    </location>
</feature>
<reference evidence="3" key="1">
    <citation type="submission" date="2016-11" db="EMBL/GenBank/DDBJ databases">
        <authorList>
            <person name="Guldener U."/>
        </authorList>
    </citation>
    <scope>NUCLEOTIDE SEQUENCE [LARGE SCALE GENOMIC DNA]</scope>
</reference>
<dbReference type="EMBL" id="FQNF01000067">
    <property type="protein sequence ID" value="SGZ40855.1"/>
    <property type="molecule type" value="Genomic_DNA"/>
</dbReference>
<evidence type="ECO:0000313" key="2">
    <source>
        <dbReference type="EMBL" id="SGZ40855.1"/>
    </source>
</evidence>
<accession>A0A1L0D148</accession>
<sequence>MPSLSRSLSAGNDDKNEEPETLRVAILGTGEVGKTSFVNRLTMKYIPESHYPTMKVTNWLFQFEPVNDLTRLILDEHKHERMLYYTQNTSKNNNFNIKKCIYQTPELSNHLILSNRLFEKELNSFAKFQRKYLKNNHTVDKTVLMKTENPFYSYNTSFTGLFDNHSLKSSSDNMVGSNGSSLVQKPSLSPVSSSSSISSMNNMSLSREEYLKQRQLSNGHLDSEDEDSIPIYEASHNFAVTKENTLLKYKPILPKMYKAPYITNILIDIIDTPAFNLQSIIPFLEVSLFRDNLGVPYLLEDNNRRTFNDTIGTMLTFSGSSELNGKIDAYVLVYSCYPSINEPPTYFNSNEMYDLDSDDEVFSTDDIKRKSRKRKEKNKWFFNNDDTPQNEEHLLQDIITMKEMLCDAWKNYKEYMEQWEKGAEGDVYSLMYNLRKKWENTTKTSKSSTKIDEDMPPIIIVATHTVDELASPFLLEEGKKLANEWGCSFIACDSYVDYQCEEALGVIVAESVYYKTKNRS</sequence>
<evidence type="ECO:0000256" key="1">
    <source>
        <dbReference type="SAM" id="MobiDB-lite"/>
    </source>
</evidence>
<feature type="region of interest" description="Disordered" evidence="1">
    <location>
        <begin position="1"/>
        <end position="20"/>
    </location>
</feature>
<dbReference type="Proteomes" id="UP000183365">
    <property type="component" value="Unassembled WGS sequence"/>
</dbReference>
<feature type="compositionally biased region" description="Low complexity" evidence="1">
    <location>
        <begin position="180"/>
        <end position="199"/>
    </location>
</feature>